<dbReference type="SUPFAM" id="SSF48726">
    <property type="entry name" value="Immunoglobulin"/>
    <property type="match status" value="3"/>
</dbReference>
<dbReference type="InterPro" id="IPR013783">
    <property type="entry name" value="Ig-like_fold"/>
</dbReference>
<dbReference type="AlphaFoldDB" id="A0A183D8J8"/>
<accession>A0A183D8J8</accession>
<proteinExistence type="predicted"/>
<name>A0A183D8J8_9BILA</name>
<dbReference type="InterPro" id="IPR007110">
    <property type="entry name" value="Ig-like_dom"/>
</dbReference>
<dbReference type="InterPro" id="IPR003599">
    <property type="entry name" value="Ig_sub"/>
</dbReference>
<feature type="domain" description="Ig-like" evidence="1">
    <location>
        <begin position="232"/>
        <end position="323"/>
    </location>
</feature>
<dbReference type="Gene3D" id="2.60.40.10">
    <property type="entry name" value="Immunoglobulins"/>
    <property type="match status" value="3"/>
</dbReference>
<dbReference type="PROSITE" id="PS50835">
    <property type="entry name" value="IG_LIKE"/>
    <property type="match status" value="3"/>
</dbReference>
<dbReference type="InterPro" id="IPR013098">
    <property type="entry name" value="Ig_I-set"/>
</dbReference>
<sequence length="351" mass="39542">LTVEWYHNGYPLANGHRFRKTHDFGYVSLDILYAFPEDSGEWTCVATNSLGEAQSSASFNVIGNKVIYDESQHPESLHRIQQIEAPKELPPEPVELKPLAPQFISPLQTIERIEGQPAHFETRVTPINDPQMRVQWFKDGAPLLNSNRFHHTSDFGFIGLDIAYTVPEDSGVYTVVAANEQGQDQAEGYLGVESKSAIIGDTQHEESWKRIQELEQPKEKLEEAPDLEHGPPHFVQQLNSNDDLIEGQPAHFEAKYEPIKDPKVAVLWFHNGRPLAASSRIAMRNEFGLVTLDIHYVLPEDVGEFCCLARNAAGEDQTTGSLHCQSRASILGDVQHPESWKRIQACFFLSY</sequence>
<feature type="domain" description="Ig-like" evidence="1">
    <location>
        <begin position="1"/>
        <end position="60"/>
    </location>
</feature>
<dbReference type="PANTHER" id="PTHR47633:SF4">
    <property type="entry name" value="MYOPALLADIN ISOFORM X1"/>
    <property type="match status" value="1"/>
</dbReference>
<reference evidence="2" key="1">
    <citation type="submission" date="2016-06" db="UniProtKB">
        <authorList>
            <consortium name="WormBaseParasite"/>
        </authorList>
    </citation>
    <scope>IDENTIFICATION</scope>
</reference>
<dbReference type="Pfam" id="PF07679">
    <property type="entry name" value="I-set"/>
    <property type="match status" value="3"/>
</dbReference>
<evidence type="ECO:0000313" key="2">
    <source>
        <dbReference type="WBParaSite" id="GPUH_0000504601-mRNA-1"/>
    </source>
</evidence>
<protein>
    <submittedName>
        <fullName evidence="2">Ig-like domain-containing protein</fullName>
    </submittedName>
</protein>
<dbReference type="InterPro" id="IPR036179">
    <property type="entry name" value="Ig-like_dom_sf"/>
</dbReference>
<dbReference type="WBParaSite" id="GPUH_0000504601-mRNA-1">
    <property type="protein sequence ID" value="GPUH_0000504601-mRNA-1"/>
    <property type="gene ID" value="GPUH_0000504601"/>
</dbReference>
<feature type="domain" description="Ig-like" evidence="1">
    <location>
        <begin position="101"/>
        <end position="191"/>
    </location>
</feature>
<dbReference type="SMART" id="SM00409">
    <property type="entry name" value="IG"/>
    <property type="match status" value="2"/>
</dbReference>
<dbReference type="FunFam" id="2.60.40.10:FF:000119">
    <property type="entry name" value="Sallimus, isoform P"/>
    <property type="match status" value="2"/>
</dbReference>
<organism evidence="2">
    <name type="scientific">Gongylonema pulchrum</name>
    <dbReference type="NCBI Taxonomy" id="637853"/>
    <lineage>
        <taxon>Eukaryota</taxon>
        <taxon>Metazoa</taxon>
        <taxon>Ecdysozoa</taxon>
        <taxon>Nematoda</taxon>
        <taxon>Chromadorea</taxon>
        <taxon>Rhabditida</taxon>
        <taxon>Spirurina</taxon>
        <taxon>Spiruromorpha</taxon>
        <taxon>Spiruroidea</taxon>
        <taxon>Gongylonematidae</taxon>
        <taxon>Gongylonema</taxon>
    </lineage>
</organism>
<dbReference type="PANTHER" id="PTHR47633">
    <property type="entry name" value="IMMUNOGLOBULIN"/>
    <property type="match status" value="1"/>
</dbReference>
<evidence type="ECO:0000259" key="1">
    <source>
        <dbReference type="PROSITE" id="PS50835"/>
    </source>
</evidence>